<evidence type="ECO:0000313" key="5">
    <source>
        <dbReference type="Proteomes" id="UP000800235"/>
    </source>
</evidence>
<dbReference type="OrthoDB" id="539213at2759"/>
<dbReference type="PANTHER" id="PTHR24180">
    <property type="entry name" value="CYCLIN-DEPENDENT KINASE INHIBITOR 2C-RELATED"/>
    <property type="match status" value="1"/>
</dbReference>
<proteinExistence type="predicted"/>
<dbReference type="PANTHER" id="PTHR24180:SF45">
    <property type="entry name" value="POLY [ADP-RIBOSE] POLYMERASE TANKYRASE"/>
    <property type="match status" value="1"/>
</dbReference>
<keyword evidence="1" id="KW-0677">Repeat</keyword>
<reference evidence="4" key="1">
    <citation type="journal article" date="2020" name="Stud. Mycol.">
        <title>101 Dothideomycetes genomes: a test case for predicting lifestyles and emergence of pathogens.</title>
        <authorList>
            <person name="Haridas S."/>
            <person name="Albert R."/>
            <person name="Binder M."/>
            <person name="Bloem J."/>
            <person name="Labutti K."/>
            <person name="Salamov A."/>
            <person name="Andreopoulos B."/>
            <person name="Baker S."/>
            <person name="Barry K."/>
            <person name="Bills G."/>
            <person name="Bluhm B."/>
            <person name="Cannon C."/>
            <person name="Castanera R."/>
            <person name="Culley D."/>
            <person name="Daum C."/>
            <person name="Ezra D."/>
            <person name="Gonzalez J."/>
            <person name="Henrissat B."/>
            <person name="Kuo A."/>
            <person name="Liang C."/>
            <person name="Lipzen A."/>
            <person name="Lutzoni F."/>
            <person name="Magnuson J."/>
            <person name="Mondo S."/>
            <person name="Nolan M."/>
            <person name="Ohm R."/>
            <person name="Pangilinan J."/>
            <person name="Park H.-J."/>
            <person name="Ramirez L."/>
            <person name="Alfaro M."/>
            <person name="Sun H."/>
            <person name="Tritt A."/>
            <person name="Yoshinaga Y."/>
            <person name="Zwiers L.-H."/>
            <person name="Turgeon B."/>
            <person name="Goodwin S."/>
            <person name="Spatafora J."/>
            <person name="Crous P."/>
            <person name="Grigoriev I."/>
        </authorList>
    </citation>
    <scope>NUCLEOTIDE SEQUENCE</scope>
    <source>
        <strain evidence="4">CBS 130266</strain>
    </source>
</reference>
<evidence type="ECO:0000256" key="3">
    <source>
        <dbReference type="PROSITE-ProRule" id="PRU00023"/>
    </source>
</evidence>
<dbReference type="SMART" id="SM00248">
    <property type="entry name" value="ANK"/>
    <property type="match status" value="8"/>
</dbReference>
<dbReference type="SUPFAM" id="SSF48403">
    <property type="entry name" value="Ankyrin repeat"/>
    <property type="match status" value="1"/>
</dbReference>
<dbReference type="PROSITE" id="PS50088">
    <property type="entry name" value="ANK_REPEAT"/>
    <property type="match status" value="3"/>
</dbReference>
<dbReference type="EMBL" id="MU007015">
    <property type="protein sequence ID" value="KAF2434810.1"/>
    <property type="molecule type" value="Genomic_DNA"/>
</dbReference>
<gene>
    <name evidence="4" type="ORF">EJ08DRAFT_724125</name>
</gene>
<feature type="repeat" description="ANK" evidence="3">
    <location>
        <begin position="286"/>
        <end position="318"/>
    </location>
</feature>
<sequence>MTSNRTWVLEDSPQYEILRNAALTGDIGQLASLLTPNIDLGAMYGNGSSGRSLLHLAASEGRVEAVRLLLERGTDVNILDVNPYGEVIPLVDAAAAADLDSLRLLVKARANISFKDAENASPLNLVLAGVGWKTKLEKKHSDCIRYFLDPGLDINNEESLLDTGGMTILRKAVQLDNIDLVAELIDLGASVKGSLPFSRTGPTAAFLVDRGAGDDDGQAAYKANVKLLEAVLKSGVDVNVIDTKGRTALILACESQNPFGSANAVKYLLERGANIFTTLDPTQSDRYYSTIHAAAKRSNPDVIRQLLLNGADVNARDESGNTTLIAVVSCFRHGTFTLPSDSDTRMTTLRLILDAGVQVNTRNAEGRTALHTLAAQYGDTSVPTERKPQILEATQLLITMGIDTSLIDHNGNVAADLSPKEGLFGEPSTSLNI</sequence>
<dbReference type="PRINTS" id="PR01415">
    <property type="entry name" value="ANKYRIN"/>
</dbReference>
<feature type="repeat" description="ANK" evidence="3">
    <location>
        <begin position="49"/>
        <end position="81"/>
    </location>
</feature>
<evidence type="ECO:0000313" key="4">
    <source>
        <dbReference type="EMBL" id="KAF2434810.1"/>
    </source>
</evidence>
<comment type="caution">
    <text evidence="4">The sequence shown here is derived from an EMBL/GenBank/DDBJ whole genome shotgun (WGS) entry which is preliminary data.</text>
</comment>
<dbReference type="Gene3D" id="1.25.40.20">
    <property type="entry name" value="Ankyrin repeat-containing domain"/>
    <property type="match status" value="3"/>
</dbReference>
<dbReference type="AlphaFoldDB" id="A0A9P4U2G6"/>
<accession>A0A9P4U2G6</accession>
<dbReference type="Pfam" id="PF12796">
    <property type="entry name" value="Ank_2"/>
    <property type="match status" value="2"/>
</dbReference>
<keyword evidence="5" id="KW-1185">Reference proteome</keyword>
<dbReference type="Proteomes" id="UP000800235">
    <property type="component" value="Unassembled WGS sequence"/>
</dbReference>
<protein>
    <submittedName>
        <fullName evidence="4">Ankyrin</fullName>
    </submittedName>
</protein>
<evidence type="ECO:0000256" key="2">
    <source>
        <dbReference type="ARBA" id="ARBA00023043"/>
    </source>
</evidence>
<dbReference type="InterPro" id="IPR036770">
    <property type="entry name" value="Ankyrin_rpt-contain_sf"/>
</dbReference>
<organism evidence="4 5">
    <name type="scientific">Tothia fuscella</name>
    <dbReference type="NCBI Taxonomy" id="1048955"/>
    <lineage>
        <taxon>Eukaryota</taxon>
        <taxon>Fungi</taxon>
        <taxon>Dikarya</taxon>
        <taxon>Ascomycota</taxon>
        <taxon>Pezizomycotina</taxon>
        <taxon>Dothideomycetes</taxon>
        <taxon>Pleosporomycetidae</taxon>
        <taxon>Venturiales</taxon>
        <taxon>Cylindrosympodiaceae</taxon>
        <taxon>Tothia</taxon>
    </lineage>
</organism>
<feature type="repeat" description="ANK" evidence="3">
    <location>
        <begin position="244"/>
        <end position="280"/>
    </location>
</feature>
<keyword evidence="2 3" id="KW-0040">ANK repeat</keyword>
<name>A0A9P4U2G6_9PEZI</name>
<evidence type="ECO:0000256" key="1">
    <source>
        <dbReference type="ARBA" id="ARBA00022737"/>
    </source>
</evidence>
<dbReference type="PROSITE" id="PS50297">
    <property type="entry name" value="ANK_REP_REGION"/>
    <property type="match status" value="2"/>
</dbReference>
<dbReference type="InterPro" id="IPR002110">
    <property type="entry name" value="Ankyrin_rpt"/>
</dbReference>
<dbReference type="InterPro" id="IPR051637">
    <property type="entry name" value="Ank_repeat_dom-contain_49"/>
</dbReference>